<accession>A0A418ZY94</accession>
<feature type="chain" id="PRO_5019180705" description="Lipoprotein" evidence="1">
    <location>
        <begin position="20"/>
        <end position="74"/>
    </location>
</feature>
<evidence type="ECO:0000256" key="1">
    <source>
        <dbReference type="SAM" id="SignalP"/>
    </source>
</evidence>
<comment type="caution">
    <text evidence="2">The sequence shown here is derived from an EMBL/GenBank/DDBJ whole genome shotgun (WGS) entry which is preliminary data.</text>
</comment>
<evidence type="ECO:0000313" key="2">
    <source>
        <dbReference type="EMBL" id="RJL05469.1"/>
    </source>
</evidence>
<sequence>MRNQAFCLLLASLALSACAGTQTRPIDSKCFNARGDLTCDLRPLSDLWSEARQDAVRQVGRYEGVVQDGPYAIP</sequence>
<evidence type="ECO:0000313" key="3">
    <source>
        <dbReference type="Proteomes" id="UP000285530"/>
    </source>
</evidence>
<dbReference type="AlphaFoldDB" id="A0A418ZY94"/>
<evidence type="ECO:0008006" key="4">
    <source>
        <dbReference type="Google" id="ProtNLM"/>
    </source>
</evidence>
<proteinExistence type="predicted"/>
<keyword evidence="1" id="KW-0732">Signal</keyword>
<feature type="signal peptide" evidence="1">
    <location>
        <begin position="1"/>
        <end position="19"/>
    </location>
</feature>
<gene>
    <name evidence="2" type="ORF">D3P06_06895</name>
</gene>
<dbReference type="PROSITE" id="PS51257">
    <property type="entry name" value="PROKAR_LIPOPROTEIN"/>
    <property type="match status" value="1"/>
</dbReference>
<keyword evidence="3" id="KW-1185">Reference proteome</keyword>
<dbReference type="OrthoDB" id="7776798at2"/>
<dbReference type="EMBL" id="QZEV01000023">
    <property type="protein sequence ID" value="RJL05469.1"/>
    <property type="molecule type" value="Genomic_DNA"/>
</dbReference>
<dbReference type="RefSeq" id="WP_119885862.1">
    <property type="nucleotide sequence ID" value="NZ_QZEV01000023.1"/>
</dbReference>
<dbReference type="Proteomes" id="UP000285530">
    <property type="component" value="Unassembled WGS sequence"/>
</dbReference>
<name>A0A418ZY94_9RHOB</name>
<organism evidence="2 3">
    <name type="scientific">Paracoccus aestuarii</name>
    <dbReference type="NCBI Taxonomy" id="453842"/>
    <lineage>
        <taxon>Bacteria</taxon>
        <taxon>Pseudomonadati</taxon>
        <taxon>Pseudomonadota</taxon>
        <taxon>Alphaproteobacteria</taxon>
        <taxon>Rhodobacterales</taxon>
        <taxon>Paracoccaceae</taxon>
        <taxon>Paracoccus</taxon>
    </lineage>
</organism>
<reference evidence="2 3" key="1">
    <citation type="submission" date="2018-09" db="EMBL/GenBank/DDBJ databases">
        <title>Paracoccus onubensis nov. sp. a moderate halophilic bacterium isolated from Gruta de las Maravillas (Aracena, Spain).</title>
        <authorList>
            <person name="Jurado V."/>
            <person name="Gutierrez-Patricio S."/>
            <person name="Gonzalez-Pimentel J.L."/>
            <person name="Laiz L."/>
            <person name="Saiz-Jimenez C."/>
        </authorList>
    </citation>
    <scope>NUCLEOTIDE SEQUENCE [LARGE SCALE GENOMIC DNA]</scope>
    <source>
        <strain evidence="2 3">DSM 19484</strain>
    </source>
</reference>
<protein>
    <recommendedName>
        <fullName evidence="4">Lipoprotein</fullName>
    </recommendedName>
</protein>